<evidence type="ECO:0000313" key="3">
    <source>
        <dbReference type="Proteomes" id="UP000619033"/>
    </source>
</evidence>
<accession>A0A8J7MS37</accession>
<reference evidence="2" key="1">
    <citation type="submission" date="2021-01" db="EMBL/GenBank/DDBJ databases">
        <title>Genome seq and assembly of Tabrizicola sp. KVB23.</title>
        <authorList>
            <person name="Chhetri G."/>
        </authorList>
    </citation>
    <scope>NUCLEOTIDE SEQUENCE</scope>
    <source>
        <strain evidence="2">KVB23</strain>
    </source>
</reference>
<dbReference type="AlphaFoldDB" id="A0A8J7MS37"/>
<feature type="domain" description="Glycosyltransferase 2-like" evidence="1">
    <location>
        <begin position="5"/>
        <end position="121"/>
    </location>
</feature>
<dbReference type="InterPro" id="IPR001173">
    <property type="entry name" value="Glyco_trans_2-like"/>
</dbReference>
<dbReference type="Proteomes" id="UP000619033">
    <property type="component" value="Unassembled WGS sequence"/>
</dbReference>
<organism evidence="2 3">
    <name type="scientific">Fuscibacter oryzae</name>
    <dbReference type="NCBI Taxonomy" id="2803939"/>
    <lineage>
        <taxon>Bacteria</taxon>
        <taxon>Pseudomonadati</taxon>
        <taxon>Pseudomonadota</taxon>
        <taxon>Alphaproteobacteria</taxon>
        <taxon>Rhodobacterales</taxon>
        <taxon>Paracoccaceae</taxon>
        <taxon>Fuscibacter</taxon>
    </lineage>
</organism>
<dbReference type="InterPro" id="IPR029044">
    <property type="entry name" value="Nucleotide-diphossugar_trans"/>
</dbReference>
<dbReference type="Gene3D" id="3.90.550.10">
    <property type="entry name" value="Spore Coat Polysaccharide Biosynthesis Protein SpsA, Chain A"/>
    <property type="match status" value="1"/>
</dbReference>
<evidence type="ECO:0000313" key="2">
    <source>
        <dbReference type="EMBL" id="MBL4929008.1"/>
    </source>
</evidence>
<name>A0A8J7MS37_9RHOB</name>
<gene>
    <name evidence="2" type="ORF">JI744_12910</name>
</gene>
<comment type="caution">
    <text evidence="2">The sequence shown here is derived from an EMBL/GenBank/DDBJ whole genome shotgun (WGS) entry which is preliminary data.</text>
</comment>
<dbReference type="PANTHER" id="PTHR43685">
    <property type="entry name" value="GLYCOSYLTRANSFERASE"/>
    <property type="match status" value="1"/>
</dbReference>
<evidence type="ECO:0000259" key="1">
    <source>
        <dbReference type="Pfam" id="PF00535"/>
    </source>
</evidence>
<keyword evidence="3" id="KW-1185">Reference proteome</keyword>
<dbReference type="InterPro" id="IPR050834">
    <property type="entry name" value="Glycosyltransf_2"/>
</dbReference>
<sequence length="224" mass="23921">MPGYSVIIPAFNAARTLAEAVQSACAQTPAPVEVIVVNDGSSDDTASIAAGFGGPVRLISQTNAGPGAATMTGIAAARMSVLAFLDADDLWLPGKVARQLEHLRQVGSDHLVFTQMRQFRHGLPDDGQGKVADGLSRSTLLMHRSALDRIGPIVDPVGRRGEMIDWFGRAREAGLALDVLPQVLALRRILPGSLSWGRDAQADSGYLRVVHAAMLRRRQKQAPE</sequence>
<dbReference type="PANTHER" id="PTHR43685:SF2">
    <property type="entry name" value="GLYCOSYLTRANSFERASE 2-LIKE DOMAIN-CONTAINING PROTEIN"/>
    <property type="match status" value="1"/>
</dbReference>
<dbReference type="Pfam" id="PF00535">
    <property type="entry name" value="Glycos_transf_2"/>
    <property type="match status" value="1"/>
</dbReference>
<dbReference type="CDD" id="cd00761">
    <property type="entry name" value="Glyco_tranf_GTA_type"/>
    <property type="match status" value="1"/>
</dbReference>
<dbReference type="EMBL" id="JAESVP010000006">
    <property type="protein sequence ID" value="MBL4929008.1"/>
    <property type="molecule type" value="Genomic_DNA"/>
</dbReference>
<dbReference type="SUPFAM" id="SSF53448">
    <property type="entry name" value="Nucleotide-diphospho-sugar transferases"/>
    <property type="match status" value="1"/>
</dbReference>
<protein>
    <submittedName>
        <fullName evidence="2">Glycosyltransferase family 2 protein</fullName>
    </submittedName>
</protein>
<proteinExistence type="predicted"/>
<dbReference type="RefSeq" id="WP_202661550.1">
    <property type="nucleotide sequence ID" value="NZ_JAESVP010000006.1"/>
</dbReference>